<proteinExistence type="predicted"/>
<evidence type="ECO:0000256" key="1">
    <source>
        <dbReference type="ARBA" id="ARBA00004141"/>
    </source>
</evidence>
<dbReference type="OrthoDB" id="3358017at2759"/>
<dbReference type="PANTHER" id="PTHR31465">
    <property type="entry name" value="PROTEIN RTA1-RELATED"/>
    <property type="match status" value="1"/>
</dbReference>
<gene>
    <name evidence="6" type="ORF">BOTBODRAFT_437837</name>
</gene>
<comment type="subcellular location">
    <subcellularLocation>
        <location evidence="1">Membrane</location>
        <topology evidence="1">Multi-pass membrane protein</topology>
    </subcellularLocation>
</comment>
<evidence type="ECO:0000256" key="3">
    <source>
        <dbReference type="ARBA" id="ARBA00022989"/>
    </source>
</evidence>
<evidence type="ECO:0000313" key="6">
    <source>
        <dbReference type="EMBL" id="KDQ19383.1"/>
    </source>
</evidence>
<evidence type="ECO:0000256" key="4">
    <source>
        <dbReference type="ARBA" id="ARBA00023136"/>
    </source>
</evidence>
<dbReference type="Proteomes" id="UP000027195">
    <property type="component" value="Unassembled WGS sequence"/>
</dbReference>
<protein>
    <submittedName>
        <fullName evidence="6">Uncharacterized protein</fullName>
    </submittedName>
</protein>
<dbReference type="InterPro" id="IPR007568">
    <property type="entry name" value="RTA1"/>
</dbReference>
<sequence length="174" mass="19388">MLVVAQNDLKGFLSVSLPRIRSQLPFISFLVLIAFLLSLIRWAQVPFQYHLHVRIITSRISSPSNHNLPSHTRQDAVHASITDRNERRGGWVCNQIFLHQNECARVLDSSLSPGCMIVGRMISYVGPGYSIVKHSLLTKIFVTCDIISILTQSGGGFMLSGQGNKKQVMLGRKS</sequence>
<feature type="transmembrane region" description="Helical" evidence="5">
    <location>
        <begin position="20"/>
        <end position="40"/>
    </location>
</feature>
<dbReference type="AlphaFoldDB" id="A0A067MUH5"/>
<accession>A0A067MUH5</accession>
<reference evidence="7" key="1">
    <citation type="journal article" date="2014" name="Proc. Natl. Acad. Sci. U.S.A.">
        <title>Extensive sampling of basidiomycete genomes demonstrates inadequacy of the white-rot/brown-rot paradigm for wood decay fungi.</title>
        <authorList>
            <person name="Riley R."/>
            <person name="Salamov A.A."/>
            <person name="Brown D.W."/>
            <person name="Nagy L.G."/>
            <person name="Floudas D."/>
            <person name="Held B.W."/>
            <person name="Levasseur A."/>
            <person name="Lombard V."/>
            <person name="Morin E."/>
            <person name="Otillar R."/>
            <person name="Lindquist E.A."/>
            <person name="Sun H."/>
            <person name="LaButti K.M."/>
            <person name="Schmutz J."/>
            <person name="Jabbour D."/>
            <person name="Luo H."/>
            <person name="Baker S.E."/>
            <person name="Pisabarro A.G."/>
            <person name="Walton J.D."/>
            <person name="Blanchette R.A."/>
            <person name="Henrissat B."/>
            <person name="Martin F."/>
            <person name="Cullen D."/>
            <person name="Hibbett D.S."/>
            <person name="Grigoriev I.V."/>
        </authorList>
    </citation>
    <scope>NUCLEOTIDE SEQUENCE [LARGE SCALE GENOMIC DNA]</scope>
    <source>
        <strain evidence="7">FD-172 SS1</strain>
    </source>
</reference>
<dbReference type="GO" id="GO:0016020">
    <property type="term" value="C:membrane"/>
    <property type="evidence" value="ECO:0007669"/>
    <property type="project" value="UniProtKB-SubCell"/>
</dbReference>
<dbReference type="PANTHER" id="PTHR31465:SF1">
    <property type="entry name" value="PROTEIN RTA1-RELATED"/>
    <property type="match status" value="1"/>
</dbReference>
<dbReference type="InParanoid" id="A0A067MUH5"/>
<keyword evidence="7" id="KW-1185">Reference proteome</keyword>
<organism evidence="6 7">
    <name type="scientific">Botryobasidium botryosum (strain FD-172 SS1)</name>
    <dbReference type="NCBI Taxonomy" id="930990"/>
    <lineage>
        <taxon>Eukaryota</taxon>
        <taxon>Fungi</taxon>
        <taxon>Dikarya</taxon>
        <taxon>Basidiomycota</taxon>
        <taxon>Agaricomycotina</taxon>
        <taxon>Agaricomycetes</taxon>
        <taxon>Cantharellales</taxon>
        <taxon>Botryobasidiaceae</taxon>
        <taxon>Botryobasidium</taxon>
    </lineage>
</organism>
<name>A0A067MUH5_BOTB1</name>
<dbReference type="HOGENOM" id="CLU_1539774_0_0_1"/>
<keyword evidence="4 5" id="KW-0472">Membrane</keyword>
<dbReference type="Pfam" id="PF04479">
    <property type="entry name" value="RTA1"/>
    <property type="match status" value="1"/>
</dbReference>
<keyword evidence="3 5" id="KW-1133">Transmembrane helix</keyword>
<evidence type="ECO:0000256" key="2">
    <source>
        <dbReference type="ARBA" id="ARBA00022692"/>
    </source>
</evidence>
<evidence type="ECO:0000313" key="7">
    <source>
        <dbReference type="Proteomes" id="UP000027195"/>
    </source>
</evidence>
<evidence type="ECO:0000256" key="5">
    <source>
        <dbReference type="SAM" id="Phobius"/>
    </source>
</evidence>
<dbReference type="EMBL" id="KL198019">
    <property type="protein sequence ID" value="KDQ19383.1"/>
    <property type="molecule type" value="Genomic_DNA"/>
</dbReference>
<keyword evidence="2 5" id="KW-0812">Transmembrane</keyword>